<feature type="region of interest" description="Disordered" evidence="1">
    <location>
        <begin position="1"/>
        <end position="195"/>
    </location>
</feature>
<accession>A0A6H0XVI9</accession>
<name>A0A6H0XVI9_9PEZI</name>
<evidence type="ECO:0000259" key="2">
    <source>
        <dbReference type="PROSITE" id="PS50086"/>
    </source>
</evidence>
<proteinExistence type="predicted"/>
<evidence type="ECO:0000256" key="1">
    <source>
        <dbReference type="SAM" id="MobiDB-lite"/>
    </source>
</evidence>
<dbReference type="GO" id="GO:0005794">
    <property type="term" value="C:Golgi apparatus"/>
    <property type="evidence" value="ECO:0007669"/>
    <property type="project" value="TreeGrafter"/>
</dbReference>
<feature type="domain" description="Rab-GAP TBC" evidence="2">
    <location>
        <begin position="297"/>
        <end position="537"/>
    </location>
</feature>
<dbReference type="EMBL" id="CP051141">
    <property type="protein sequence ID" value="QIW98762.1"/>
    <property type="molecule type" value="Genomic_DNA"/>
</dbReference>
<dbReference type="Proteomes" id="UP000503462">
    <property type="component" value="Chromosome 3"/>
</dbReference>
<dbReference type="OrthoDB" id="26371at2759"/>
<dbReference type="GO" id="GO:0005096">
    <property type="term" value="F:GTPase activator activity"/>
    <property type="evidence" value="ECO:0007669"/>
    <property type="project" value="TreeGrafter"/>
</dbReference>
<dbReference type="PANTHER" id="PTHR22957:SF26">
    <property type="entry name" value="LD44506P"/>
    <property type="match status" value="1"/>
</dbReference>
<organism evidence="3 4">
    <name type="scientific">Peltaster fructicola</name>
    <dbReference type="NCBI Taxonomy" id="286661"/>
    <lineage>
        <taxon>Eukaryota</taxon>
        <taxon>Fungi</taxon>
        <taxon>Dikarya</taxon>
        <taxon>Ascomycota</taxon>
        <taxon>Pezizomycotina</taxon>
        <taxon>Dothideomycetes</taxon>
        <taxon>Dothideomycetes incertae sedis</taxon>
        <taxon>Peltaster</taxon>
    </lineage>
</organism>
<feature type="compositionally biased region" description="Polar residues" evidence="1">
    <location>
        <begin position="36"/>
        <end position="61"/>
    </location>
</feature>
<dbReference type="Pfam" id="PF00566">
    <property type="entry name" value="RabGAP-TBC"/>
    <property type="match status" value="1"/>
</dbReference>
<feature type="compositionally biased region" description="Polar residues" evidence="1">
    <location>
        <begin position="108"/>
        <end position="135"/>
    </location>
</feature>
<evidence type="ECO:0000313" key="3">
    <source>
        <dbReference type="EMBL" id="QIW98762.1"/>
    </source>
</evidence>
<feature type="compositionally biased region" description="Low complexity" evidence="1">
    <location>
        <begin position="77"/>
        <end position="87"/>
    </location>
</feature>
<dbReference type="InterPro" id="IPR035969">
    <property type="entry name" value="Rab-GAP_TBC_sf"/>
</dbReference>
<dbReference type="PANTHER" id="PTHR22957">
    <property type="entry name" value="TBC1 DOMAIN FAMILY MEMBER GTPASE-ACTIVATING PROTEIN"/>
    <property type="match status" value="1"/>
</dbReference>
<dbReference type="PROSITE" id="PS50086">
    <property type="entry name" value="TBC_RABGAP"/>
    <property type="match status" value="1"/>
</dbReference>
<dbReference type="FunFam" id="1.10.472.80:FF:000001">
    <property type="entry name" value="TBC1 domain family member 22B"/>
    <property type="match status" value="1"/>
</dbReference>
<feature type="compositionally biased region" description="Acidic residues" evidence="1">
    <location>
        <begin position="137"/>
        <end position="156"/>
    </location>
</feature>
<dbReference type="InterPro" id="IPR000195">
    <property type="entry name" value="Rab-GAP-TBC_dom"/>
</dbReference>
<dbReference type="Gene3D" id="1.10.8.270">
    <property type="entry name" value="putative rabgap domain of human tbc1 domain family member 14 like domains"/>
    <property type="match status" value="1"/>
</dbReference>
<dbReference type="SUPFAM" id="SSF47923">
    <property type="entry name" value="Ypt/Rab-GAP domain of gyp1p"/>
    <property type="match status" value="2"/>
</dbReference>
<keyword evidence="4" id="KW-1185">Reference proteome</keyword>
<dbReference type="SMART" id="SM00164">
    <property type="entry name" value="TBC"/>
    <property type="match status" value="1"/>
</dbReference>
<gene>
    <name evidence="3" type="ORF">AMS68_004280</name>
</gene>
<dbReference type="FunFam" id="1.10.10.750:FF:000007">
    <property type="entry name" value="TBC1 domain family member"/>
    <property type="match status" value="1"/>
</dbReference>
<protein>
    <recommendedName>
        <fullName evidence="2">Rab-GAP TBC domain-containing protein</fullName>
    </recommendedName>
</protein>
<dbReference type="Gene3D" id="1.10.472.80">
    <property type="entry name" value="Ypt/Rab-GAP domain of gyp1p, domain 3"/>
    <property type="match status" value="1"/>
</dbReference>
<reference evidence="3 4" key="1">
    <citation type="journal article" date="2016" name="Sci. Rep.">
        <title>Peltaster fructicola genome reveals evolution from an invasive phytopathogen to an ectophytic parasite.</title>
        <authorList>
            <person name="Xu C."/>
            <person name="Chen H."/>
            <person name="Gleason M.L."/>
            <person name="Xu J.R."/>
            <person name="Liu H."/>
            <person name="Zhang R."/>
            <person name="Sun G."/>
        </authorList>
    </citation>
    <scope>NUCLEOTIDE SEQUENCE [LARGE SCALE GENOMIC DNA]</scope>
    <source>
        <strain evidence="3 4">LNHT1506</strain>
    </source>
</reference>
<evidence type="ECO:0000313" key="4">
    <source>
        <dbReference type="Proteomes" id="UP000503462"/>
    </source>
</evidence>
<dbReference type="FunFam" id="1.10.8.270:FF:000037">
    <property type="entry name" value="TBC1 domain family member 22A"/>
    <property type="match status" value="1"/>
</dbReference>
<dbReference type="AlphaFoldDB" id="A0A6H0XVI9"/>
<sequence length="618" mass="69246">MSPGDGSGRFVPNQPHDSSRQLADMTPAGPIDRNESTSPFWRTSSASSQRDKQGQPTSSTDAPKKVIGASYSHADILNLNTLNLSSSDTRPRTPPYTRIKSSPPPSRGSANPSPQVRRTYTSFLSSTNESRTGSPGQDDEEYNNDSLGYDEDEDEFGLPSITTIRSKGKRIPSRKAKDTGSFGFGNTFSPRGDSLRNGNEPIQWAQDNGDVADTRTVISYPSTKVSQGKILRPQYKEILRDPANALHLISHPASPQHAPAKETEAHAARTTRINKFKKILQASSIALPELREAAWSGLPTEVRAMAWQLLLGYLPTSSERRVAVLERKRKEYLEGVRQAFDRPNGGLQSPYSPPSGRPRGLDEAIWHQISIDVPRTNPHLALYQYEATQRSLERILYVWAIRHPASGYVQGINDLVTPFWQVFLGQYMTDADVESGMDPGQLPKPVLDAVEADSFWCLTKLLDGIQDNYIHAQPGIQRQVAALRDLTSRIDATLAKHMEQEGVEFIQFSFRWMNCLLMREISLKNTIRMWDTYLAEDQGFSGFHLYVCAAFLVKWSDKLLRMDFQEIMMFLQSLPTKDWTEKDIELLLSEAFIWQSLFQGSKGHVVKTKGGELGVLNL</sequence>